<dbReference type="InterPro" id="IPR007165">
    <property type="entry name" value="Phage_holin_4_2"/>
</dbReference>
<dbReference type="KEGG" id="bly:A2T55_08645"/>
<evidence type="ECO:0000256" key="1">
    <source>
        <dbReference type="SAM" id="Phobius"/>
    </source>
</evidence>
<proteinExistence type="predicted"/>
<dbReference type="PANTHER" id="PTHR37309:SF1">
    <property type="entry name" value="SLR0284 PROTEIN"/>
    <property type="match status" value="1"/>
</dbReference>
<dbReference type="RefSeq" id="WP_039210811.1">
    <property type="nucleotide sequence ID" value="NZ_CP014869.1"/>
</dbReference>
<evidence type="ECO:0000313" key="4">
    <source>
        <dbReference type="Proteomes" id="UP000031488"/>
    </source>
</evidence>
<feature type="transmembrane region" description="Helical" evidence="1">
    <location>
        <begin position="38"/>
        <end position="60"/>
    </location>
</feature>
<keyword evidence="1" id="KW-0812">Transmembrane</keyword>
<keyword evidence="1" id="KW-0472">Membrane</keyword>
<accession>A0A142NM04</accession>
<keyword evidence="4" id="KW-1185">Reference proteome</keyword>
<dbReference type="Proteomes" id="UP000075950">
    <property type="component" value="Chromosome"/>
</dbReference>
<dbReference type="PANTHER" id="PTHR37309">
    <property type="entry name" value="SLR0284 PROTEIN"/>
    <property type="match status" value="1"/>
</dbReference>
<evidence type="ECO:0000313" key="5">
    <source>
        <dbReference type="Proteomes" id="UP000075950"/>
    </source>
</evidence>
<dbReference type="STRING" id="1703.BLSMQ_1865"/>
<gene>
    <name evidence="2" type="ORF">A2T55_08645</name>
    <name evidence="3" type="ORF">AE0388_2503</name>
</gene>
<name>A0A0B9ARE2_BRELN</name>
<reference evidence="2" key="2">
    <citation type="submission" date="2016-03" db="EMBL/GenBank/DDBJ databases">
        <authorList>
            <person name="Zhu Y."/>
            <person name="Sun C."/>
        </authorList>
    </citation>
    <scope>NUCLEOTIDE SEQUENCE</scope>
    <source>
        <strain evidence="2">BS258</strain>
    </source>
</reference>
<feature type="transmembrane region" description="Helical" evidence="1">
    <location>
        <begin position="107"/>
        <end position="129"/>
    </location>
</feature>
<feature type="transmembrane region" description="Helical" evidence="1">
    <location>
        <begin position="72"/>
        <end position="95"/>
    </location>
</feature>
<evidence type="ECO:0000313" key="2">
    <source>
        <dbReference type="EMBL" id="AMT93835.1"/>
    </source>
</evidence>
<reference evidence="3 4" key="1">
    <citation type="submission" date="2014-11" db="EMBL/GenBank/DDBJ databases">
        <title>Draft Genome Sequence of Brevibacterium linens AE038-8.</title>
        <authorList>
            <person name="Maizel D."/>
            <person name="Utturkar S.M."/>
            <person name="Brown S.D."/>
            <person name="Ferrero M."/>
            <person name="Rosen B.P."/>
        </authorList>
    </citation>
    <scope>NUCLEOTIDE SEQUENCE [LARGE SCALE GENOMIC DNA]</scope>
    <source>
        <strain evidence="3 4">AE038-8</strain>
    </source>
</reference>
<dbReference type="AlphaFoldDB" id="A0A0B9ARE2"/>
<dbReference type="OrthoDB" id="9810847at2"/>
<protein>
    <recommendedName>
        <fullName evidence="6">Phage holin family protein</fullName>
    </recommendedName>
</protein>
<organism evidence="3 4">
    <name type="scientific">Brevibacterium linens</name>
    <dbReference type="NCBI Taxonomy" id="1703"/>
    <lineage>
        <taxon>Bacteria</taxon>
        <taxon>Bacillati</taxon>
        <taxon>Actinomycetota</taxon>
        <taxon>Actinomycetes</taxon>
        <taxon>Micrococcales</taxon>
        <taxon>Brevibacteriaceae</taxon>
        <taxon>Brevibacterium</taxon>
    </lineage>
</organism>
<accession>A0A0B9ARE2</accession>
<dbReference type="EMBL" id="CP014869">
    <property type="protein sequence ID" value="AMT93835.1"/>
    <property type="molecule type" value="Genomic_DNA"/>
</dbReference>
<dbReference type="PATRIC" id="fig|1703.6.peg.2406"/>
<dbReference type="Proteomes" id="UP000031488">
    <property type="component" value="Unassembled WGS sequence"/>
</dbReference>
<sequence length="139" mass="15063">MNFLSRVIVNACAIWVAAWILPGVTITGNRVVEEQAGAIPAMIISYLVIGLIFGLANAFIKPILSFVSAPITCLTLGLFSIVINAIMLALTSWLSGFTPFEFTIDSFFFSAIFAAIIVSIVSALLGWLVPERSAEHDRR</sequence>
<evidence type="ECO:0008006" key="6">
    <source>
        <dbReference type="Google" id="ProtNLM"/>
    </source>
</evidence>
<feature type="transmembrane region" description="Helical" evidence="1">
    <location>
        <begin position="7"/>
        <end position="26"/>
    </location>
</feature>
<evidence type="ECO:0000313" key="3">
    <source>
        <dbReference type="EMBL" id="KHS51953.1"/>
    </source>
</evidence>
<reference evidence="5" key="3">
    <citation type="submission" date="2016-03" db="EMBL/GenBank/DDBJ databases">
        <authorList>
            <person name="Ploux O."/>
        </authorList>
    </citation>
    <scope>NUCLEOTIDE SEQUENCE [LARGE SCALE GENOMIC DNA]</scope>
    <source>
        <strain evidence="5">BS258</strain>
    </source>
</reference>
<dbReference type="Pfam" id="PF04020">
    <property type="entry name" value="Phage_holin_4_2"/>
    <property type="match status" value="1"/>
</dbReference>
<keyword evidence="1" id="KW-1133">Transmembrane helix</keyword>
<dbReference type="EMBL" id="JTJZ01000020">
    <property type="protein sequence ID" value="KHS51953.1"/>
    <property type="molecule type" value="Genomic_DNA"/>
</dbReference>